<proteinExistence type="predicted"/>
<evidence type="ECO:0000256" key="1">
    <source>
        <dbReference type="SAM" id="MobiDB-lite"/>
    </source>
</evidence>
<evidence type="ECO:0000313" key="2">
    <source>
        <dbReference type="EMBL" id="PGH00573.1"/>
    </source>
</evidence>
<comment type="caution">
    <text evidence="2">The sequence shown here is derived from an EMBL/GenBank/DDBJ whole genome shotgun (WGS) entry which is preliminary data.</text>
</comment>
<feature type="region of interest" description="Disordered" evidence="1">
    <location>
        <begin position="19"/>
        <end position="45"/>
    </location>
</feature>
<gene>
    <name evidence="2" type="ORF">AJ79_08176</name>
</gene>
<organism evidence="2 3">
    <name type="scientific">Helicocarpus griseus UAMH5409</name>
    <dbReference type="NCBI Taxonomy" id="1447875"/>
    <lineage>
        <taxon>Eukaryota</taxon>
        <taxon>Fungi</taxon>
        <taxon>Dikarya</taxon>
        <taxon>Ascomycota</taxon>
        <taxon>Pezizomycotina</taxon>
        <taxon>Eurotiomycetes</taxon>
        <taxon>Eurotiomycetidae</taxon>
        <taxon>Onygenales</taxon>
        <taxon>Ajellomycetaceae</taxon>
        <taxon>Helicocarpus</taxon>
    </lineage>
</organism>
<dbReference type="AlphaFoldDB" id="A0A2B7WVF9"/>
<dbReference type="EMBL" id="PDNB01000184">
    <property type="protein sequence ID" value="PGH00573.1"/>
    <property type="molecule type" value="Genomic_DNA"/>
</dbReference>
<protein>
    <submittedName>
        <fullName evidence="2">Uncharacterized protein</fullName>
    </submittedName>
</protein>
<name>A0A2B7WVF9_9EURO</name>
<evidence type="ECO:0000313" key="3">
    <source>
        <dbReference type="Proteomes" id="UP000223968"/>
    </source>
</evidence>
<sequence>MAELWGQETDWRAAVTGWDSGWSLSDKEPGIATNDGGETGGMETLGWAGAGFRKTV</sequence>
<accession>A0A2B7WVF9</accession>
<dbReference type="Proteomes" id="UP000223968">
    <property type="component" value="Unassembled WGS sequence"/>
</dbReference>
<reference evidence="2 3" key="1">
    <citation type="submission" date="2017-10" db="EMBL/GenBank/DDBJ databases">
        <title>Comparative genomics in systemic dimorphic fungi from Ajellomycetaceae.</title>
        <authorList>
            <person name="Munoz J.F."/>
            <person name="Mcewen J.G."/>
            <person name="Clay O.K."/>
            <person name="Cuomo C.A."/>
        </authorList>
    </citation>
    <scope>NUCLEOTIDE SEQUENCE [LARGE SCALE GENOMIC DNA]</scope>
    <source>
        <strain evidence="2 3">UAMH5409</strain>
    </source>
</reference>
<keyword evidence="3" id="KW-1185">Reference proteome</keyword>